<organism evidence="1 2">
    <name type="scientific">Streptomyces camponoticapitis</name>
    <dbReference type="NCBI Taxonomy" id="1616125"/>
    <lineage>
        <taxon>Bacteria</taxon>
        <taxon>Bacillati</taxon>
        <taxon>Actinomycetota</taxon>
        <taxon>Actinomycetes</taxon>
        <taxon>Kitasatosporales</taxon>
        <taxon>Streptomycetaceae</taxon>
        <taxon>Streptomyces</taxon>
    </lineage>
</organism>
<keyword evidence="2" id="KW-1185">Reference proteome</keyword>
<dbReference type="EMBL" id="BMMV01000017">
    <property type="protein sequence ID" value="GGK10446.1"/>
    <property type="molecule type" value="Genomic_DNA"/>
</dbReference>
<protein>
    <recommendedName>
        <fullName evidence="3">GntR family transcriptional regulator</fullName>
    </recommendedName>
</protein>
<comment type="caution">
    <text evidence="1">The sequence shown here is derived from an EMBL/GenBank/DDBJ whole genome shotgun (WGS) entry which is preliminary data.</text>
</comment>
<dbReference type="SUPFAM" id="SSF53383">
    <property type="entry name" value="PLP-dependent transferases"/>
    <property type="match status" value="1"/>
</dbReference>
<proteinExistence type="predicted"/>
<evidence type="ECO:0000313" key="1">
    <source>
        <dbReference type="EMBL" id="GGK10446.1"/>
    </source>
</evidence>
<dbReference type="Proteomes" id="UP000660265">
    <property type="component" value="Unassembled WGS sequence"/>
</dbReference>
<accession>A0ABQ2EJ76</accession>
<sequence length="70" mass="7261">MVAWLPPDLDEAAVVAASARRGVALRSVARYRLNPAGPGGLIFGYATLSERAIAEGIATLSHAVADVRTT</sequence>
<reference evidence="2" key="1">
    <citation type="journal article" date="2019" name="Int. J. Syst. Evol. Microbiol.">
        <title>The Global Catalogue of Microorganisms (GCM) 10K type strain sequencing project: providing services to taxonomists for standard genome sequencing and annotation.</title>
        <authorList>
            <consortium name="The Broad Institute Genomics Platform"/>
            <consortium name="The Broad Institute Genome Sequencing Center for Infectious Disease"/>
            <person name="Wu L."/>
            <person name="Ma J."/>
        </authorList>
    </citation>
    <scope>NUCLEOTIDE SEQUENCE [LARGE SCALE GENOMIC DNA]</scope>
    <source>
        <strain evidence="2">CGMCC 4.7275</strain>
    </source>
</reference>
<dbReference type="Gene3D" id="3.90.1150.10">
    <property type="entry name" value="Aspartate Aminotransferase, domain 1"/>
    <property type="match status" value="1"/>
</dbReference>
<evidence type="ECO:0008006" key="3">
    <source>
        <dbReference type="Google" id="ProtNLM"/>
    </source>
</evidence>
<dbReference type="RefSeq" id="WP_229701076.1">
    <property type="nucleotide sequence ID" value="NZ_BMMV01000017.1"/>
</dbReference>
<gene>
    <name evidence="1" type="ORF">GCM10011583_48220</name>
</gene>
<name>A0ABQ2EJ76_9ACTN</name>
<dbReference type="InterPro" id="IPR015422">
    <property type="entry name" value="PyrdxlP-dep_Trfase_small"/>
</dbReference>
<evidence type="ECO:0000313" key="2">
    <source>
        <dbReference type="Proteomes" id="UP000660265"/>
    </source>
</evidence>
<dbReference type="InterPro" id="IPR015424">
    <property type="entry name" value="PyrdxlP-dep_Trfase"/>
</dbReference>